<dbReference type="EMBL" id="RQTK01000124">
    <property type="protein sequence ID" value="RUS86926.1"/>
    <property type="molecule type" value="Genomic_DNA"/>
</dbReference>
<evidence type="ECO:0008006" key="11">
    <source>
        <dbReference type="Google" id="ProtNLM"/>
    </source>
</evidence>
<dbReference type="InterPro" id="IPR037165">
    <property type="entry name" value="AldOxase/xan_DH_Mopterin-bd_sf"/>
</dbReference>
<dbReference type="GO" id="GO:0005506">
    <property type="term" value="F:iron ion binding"/>
    <property type="evidence" value="ECO:0007669"/>
    <property type="project" value="InterPro"/>
</dbReference>
<keyword evidence="4" id="KW-0001">2Fe-2S</keyword>
<dbReference type="InterPro" id="IPR036683">
    <property type="entry name" value="CO_DH_flav_C_dom_sf"/>
</dbReference>
<proteinExistence type="inferred from homology"/>
<dbReference type="PANTHER" id="PTHR45444:SF3">
    <property type="entry name" value="XANTHINE DEHYDROGENASE"/>
    <property type="match status" value="1"/>
</dbReference>
<gene>
    <name evidence="9" type="ORF">EGW08_005331</name>
</gene>
<comment type="cofactor">
    <cofactor evidence="2">
        <name>FAD</name>
        <dbReference type="ChEBI" id="CHEBI:57692"/>
    </cofactor>
</comment>
<dbReference type="Pfam" id="PF01315">
    <property type="entry name" value="Ald_Xan_dh_C"/>
    <property type="match status" value="1"/>
</dbReference>
<comment type="cofactor">
    <cofactor evidence="1">
        <name>Mo-molybdopterin</name>
        <dbReference type="ChEBI" id="CHEBI:71302"/>
    </cofactor>
</comment>
<feature type="domain" description="Aldehyde oxidase/xanthine dehydrogenase a/b hammerhead" evidence="7">
    <location>
        <begin position="182"/>
        <end position="294"/>
    </location>
</feature>
<dbReference type="Proteomes" id="UP000271974">
    <property type="component" value="Unassembled WGS sequence"/>
</dbReference>
<keyword evidence="5" id="KW-0411">Iron-sulfur</keyword>
<dbReference type="STRING" id="188477.A0A433TZC4"/>
<comment type="caution">
    <text evidence="9">The sequence shown here is derived from an EMBL/GenBank/DDBJ whole genome shotgun (WGS) entry which is preliminary data.</text>
</comment>
<dbReference type="AlphaFoldDB" id="A0A433TZC4"/>
<dbReference type="Pfam" id="PF20256">
    <property type="entry name" value="MoCoBD_2"/>
    <property type="match status" value="1"/>
</dbReference>
<sequence>MLDLLTKLKMHDKVLTAVILPSLADNIHYRSFKVTPRRQNAHAYINAAFSIPLDGFTIRGRPSIVLGGISANTVHASKTEDFLANKTISIDIMKEAFATIKNELEPTESPLEASSKYRKDLAGGLLYKVLLGLQKSRAPKVWSGPDDLHRPVSSGMQTFLEMSQEFPLKRAGPKMDATVQVTGEAVYVNDMPKLQHELYAAFTLADVASATIESIDASEALKLPGVTHFLSAKDIIGENHYKFSGNLFNMPQHEVFASREVHYNGQPLCLILAETQGAANEGAHRVKVTYSEIRPPVLTVEESLAKDMEYKHVRKTVVVGEPDEAWSMVDQRVEGEVRMGSQYHFYLENQVSLAIPSEDGIDLYSSTQFSDICHHAAAQIIGKPLNFINITVPRVGGSFGGKSFDPALLSSAATLGAYISERPVRLNLDLNSCIRIFGKRPPIVAKYKAGFNNEGSVQVVDIDFVTDIGFTDQGSMFTEDAATYMDMSYYVQNWNWVGRSMKTNKKTMQPVRAPGAVPSALIIESIMEHVAKSLDKHPIQVKEMNLYQNGHQDIYGRILENCTLKEVWRRLKDLADVEGRLRLVDNFNKENMWKKRAITMTPCKHGIQYFGPGFGATVSIYCRDGSVAITQGGVEMGQGLYTKVAQGVAHVLGVPLENIKVRPLQGISSPNTSLSAASITSESTMKAAIKASEILKERMKPIRDKFPDADWKELCIKCDANKIDMSARYFNKHELFDHPVFNYNTYSAAATETEVDILTGESQIRRVDIMADYGESLNPVLDIGQTEGAYIMGLGNYLLEDTKFDMKTGRILTDGTWVCFVIMYHSKSHLT</sequence>
<name>A0A433TZC4_ELYCH</name>
<evidence type="ECO:0000256" key="2">
    <source>
        <dbReference type="ARBA" id="ARBA00001974"/>
    </source>
</evidence>
<dbReference type="Gene3D" id="3.90.1170.50">
    <property type="entry name" value="Aldehyde oxidase/xanthine dehydrogenase, a/b hammerhead"/>
    <property type="match status" value="1"/>
</dbReference>
<dbReference type="Gene3D" id="3.30.365.10">
    <property type="entry name" value="Aldehyde oxidase/xanthine dehydrogenase, molybdopterin binding domain"/>
    <property type="match status" value="4"/>
</dbReference>
<keyword evidence="10" id="KW-1185">Reference proteome</keyword>
<dbReference type="SUPFAM" id="SSF56003">
    <property type="entry name" value="Molybdenum cofactor-binding domain"/>
    <property type="match status" value="1"/>
</dbReference>
<dbReference type="GO" id="GO:0016491">
    <property type="term" value="F:oxidoreductase activity"/>
    <property type="evidence" value="ECO:0007669"/>
    <property type="project" value="InterPro"/>
</dbReference>
<feature type="domain" description="CO dehydrogenase flavoprotein C-terminal" evidence="8">
    <location>
        <begin position="30"/>
        <end position="133"/>
    </location>
</feature>
<evidence type="ECO:0000259" key="8">
    <source>
        <dbReference type="SMART" id="SM01092"/>
    </source>
</evidence>
<reference evidence="9 10" key="1">
    <citation type="submission" date="2019-01" db="EMBL/GenBank/DDBJ databases">
        <title>A draft genome assembly of the solar-powered sea slug Elysia chlorotica.</title>
        <authorList>
            <person name="Cai H."/>
            <person name="Li Q."/>
            <person name="Fang X."/>
            <person name="Li J."/>
            <person name="Curtis N.E."/>
            <person name="Altenburger A."/>
            <person name="Shibata T."/>
            <person name="Feng M."/>
            <person name="Maeda T."/>
            <person name="Schwartz J.A."/>
            <person name="Shigenobu S."/>
            <person name="Lundholm N."/>
            <person name="Nishiyama T."/>
            <person name="Yang H."/>
            <person name="Hasebe M."/>
            <person name="Li S."/>
            <person name="Pierce S.K."/>
            <person name="Wang J."/>
        </authorList>
    </citation>
    <scope>NUCLEOTIDE SEQUENCE [LARGE SCALE GENOMIC DNA]</scope>
    <source>
        <strain evidence="9">EC2010</strain>
        <tissue evidence="9">Whole organism of an adult</tissue>
    </source>
</reference>
<dbReference type="SMART" id="SM01008">
    <property type="entry name" value="Ald_Xan_dh_C"/>
    <property type="match status" value="1"/>
</dbReference>
<evidence type="ECO:0000256" key="4">
    <source>
        <dbReference type="ARBA" id="ARBA00022714"/>
    </source>
</evidence>
<dbReference type="SUPFAM" id="SSF54665">
    <property type="entry name" value="CO dehydrogenase molybdoprotein N-domain-like"/>
    <property type="match status" value="1"/>
</dbReference>
<dbReference type="GO" id="GO:0051537">
    <property type="term" value="F:2 iron, 2 sulfur cluster binding"/>
    <property type="evidence" value="ECO:0007669"/>
    <property type="project" value="UniProtKB-KW"/>
</dbReference>
<organism evidence="9 10">
    <name type="scientific">Elysia chlorotica</name>
    <name type="common">Eastern emerald elysia</name>
    <name type="synonym">Sea slug</name>
    <dbReference type="NCBI Taxonomy" id="188477"/>
    <lineage>
        <taxon>Eukaryota</taxon>
        <taxon>Metazoa</taxon>
        <taxon>Spiralia</taxon>
        <taxon>Lophotrochozoa</taxon>
        <taxon>Mollusca</taxon>
        <taxon>Gastropoda</taxon>
        <taxon>Heterobranchia</taxon>
        <taxon>Euthyneura</taxon>
        <taxon>Panpulmonata</taxon>
        <taxon>Sacoglossa</taxon>
        <taxon>Placobranchoidea</taxon>
        <taxon>Plakobranchidae</taxon>
        <taxon>Elysia</taxon>
    </lineage>
</organism>
<dbReference type="InterPro" id="IPR046867">
    <property type="entry name" value="AldOxase/xan_DH_MoCoBD2"/>
</dbReference>
<evidence type="ECO:0000313" key="10">
    <source>
        <dbReference type="Proteomes" id="UP000271974"/>
    </source>
</evidence>
<evidence type="ECO:0000256" key="1">
    <source>
        <dbReference type="ARBA" id="ARBA00001924"/>
    </source>
</evidence>
<dbReference type="Gene3D" id="3.30.390.50">
    <property type="entry name" value="CO dehydrogenase flavoprotein, C-terminal domain"/>
    <property type="match status" value="1"/>
</dbReference>
<keyword evidence="4" id="KW-0408">Iron</keyword>
<protein>
    <recommendedName>
        <fullName evidence="11">Aldehyde oxidase/xanthine dehydrogenase a/b hammerhead domain-containing protein</fullName>
    </recommendedName>
</protein>
<dbReference type="Pfam" id="PF02738">
    <property type="entry name" value="MoCoBD_1"/>
    <property type="match status" value="1"/>
</dbReference>
<evidence type="ECO:0000256" key="5">
    <source>
        <dbReference type="ARBA" id="ARBA00023014"/>
    </source>
</evidence>
<keyword evidence="4" id="KW-0479">Metal-binding</keyword>
<dbReference type="SMART" id="SM01092">
    <property type="entry name" value="CO_deh_flav_C"/>
    <property type="match status" value="1"/>
</dbReference>
<comment type="similarity">
    <text evidence="3">Belongs to the xanthine dehydrogenase family.</text>
</comment>
<dbReference type="InterPro" id="IPR016208">
    <property type="entry name" value="Ald_Oxase/xanthine_DH-like"/>
</dbReference>
<dbReference type="OrthoDB" id="8300278at2759"/>
<evidence type="ECO:0000259" key="7">
    <source>
        <dbReference type="SMART" id="SM01008"/>
    </source>
</evidence>
<dbReference type="FunFam" id="3.30.365.10:FF:000001">
    <property type="entry name" value="Xanthine dehydrogenase oxidase"/>
    <property type="match status" value="1"/>
</dbReference>
<evidence type="ECO:0000256" key="3">
    <source>
        <dbReference type="ARBA" id="ARBA00006849"/>
    </source>
</evidence>
<accession>A0A433TZC4</accession>
<comment type="cofactor">
    <cofactor evidence="6">
        <name>[2Fe-2S] cluster</name>
        <dbReference type="ChEBI" id="CHEBI:190135"/>
    </cofactor>
</comment>
<dbReference type="PANTHER" id="PTHR45444">
    <property type="entry name" value="XANTHINE DEHYDROGENASE"/>
    <property type="match status" value="1"/>
</dbReference>
<evidence type="ECO:0000313" key="9">
    <source>
        <dbReference type="EMBL" id="RUS86926.1"/>
    </source>
</evidence>
<dbReference type="Pfam" id="PF03450">
    <property type="entry name" value="CO_deh_flav_C"/>
    <property type="match status" value="1"/>
</dbReference>
<evidence type="ECO:0000256" key="6">
    <source>
        <dbReference type="ARBA" id="ARBA00034078"/>
    </source>
</evidence>
<dbReference type="InterPro" id="IPR008274">
    <property type="entry name" value="AldOxase/xan_DH_MoCoBD1"/>
</dbReference>
<dbReference type="InterPro" id="IPR005107">
    <property type="entry name" value="CO_DH_flav_C"/>
</dbReference>
<dbReference type="InterPro" id="IPR000674">
    <property type="entry name" value="Ald_Oxase/Xan_DH_a/b"/>
</dbReference>
<dbReference type="InterPro" id="IPR036856">
    <property type="entry name" value="Ald_Oxase/Xan_DH_a/b_sf"/>
</dbReference>
<dbReference type="SUPFAM" id="SSF55447">
    <property type="entry name" value="CO dehydrogenase flavoprotein C-terminal domain-like"/>
    <property type="match status" value="1"/>
</dbReference>